<protein>
    <recommendedName>
        <fullName evidence="1">Fe-S metabolism associated domain-containing protein</fullName>
    </recommendedName>
</protein>
<dbReference type="Gene3D" id="3.30.300.90">
    <property type="entry name" value="BolA-like"/>
    <property type="match status" value="1"/>
</dbReference>
<dbReference type="InterPro" id="IPR002634">
    <property type="entry name" value="BolA"/>
</dbReference>
<dbReference type="SUPFAM" id="SSF82657">
    <property type="entry name" value="BolA-like"/>
    <property type="match status" value="1"/>
</dbReference>
<dbReference type="PANTHER" id="PTHR46230:SF3">
    <property type="entry name" value="SUFE-LIKE PROTEIN 1, CHLOROPLASTIC_MITOCHONDRIAL"/>
    <property type="match status" value="1"/>
</dbReference>
<dbReference type="Proteomes" id="UP000355283">
    <property type="component" value="Unassembled WGS sequence"/>
</dbReference>
<dbReference type="AlphaFoldDB" id="A0A4D9DCV6"/>
<sequence length="310" mass="33799">MRLSSTGKDKMGTAQAVLLLFISISLVKGFLVGHRHQLRVPTSSQRTEGAKTTTYMSSTDIDESSLGLTPRLFEVSRAFQLMDERTRVQNLLALASSMKPMKDFRKLPENKVPGCLSTVYVHAFMQDGKVYFEGDSDAQLTKGLVALLIEGMSGCSAEEIQAVKPEFIKYAGIAASLTPGRNNGFLNMLAMLKRKAVEAESKGEGAGQEEPAVEFQEDIARPVYSSCMKKLINFLKPKRLEMQDDSAQHAGHAGAKGLGGESHFSLRIVADCFEGLSLVQRHKLVYTVLAAEMQQIHALSIDAKTPAEAG</sequence>
<evidence type="ECO:0000259" key="1">
    <source>
        <dbReference type="Pfam" id="PF02657"/>
    </source>
</evidence>
<name>A0A4D9DCV6_9STRA</name>
<feature type="domain" description="Fe-S metabolism associated" evidence="1">
    <location>
        <begin position="79"/>
        <end position="194"/>
    </location>
</feature>
<dbReference type="GO" id="GO:0016226">
    <property type="term" value="P:iron-sulfur cluster assembly"/>
    <property type="evidence" value="ECO:0007669"/>
    <property type="project" value="TreeGrafter"/>
</dbReference>
<dbReference type="EMBL" id="SDOX01000002">
    <property type="protein sequence ID" value="TFJ88247.1"/>
    <property type="molecule type" value="Genomic_DNA"/>
</dbReference>
<keyword evidence="3" id="KW-1185">Reference proteome</keyword>
<dbReference type="Pfam" id="PF02657">
    <property type="entry name" value="SufE"/>
    <property type="match status" value="1"/>
</dbReference>
<accession>A0A4D9DCV6</accession>
<dbReference type="OrthoDB" id="411584at2759"/>
<dbReference type="Pfam" id="PF01722">
    <property type="entry name" value="BolA"/>
    <property type="match status" value="1"/>
</dbReference>
<organism evidence="2 3">
    <name type="scientific">Nannochloropsis salina CCMP1776</name>
    <dbReference type="NCBI Taxonomy" id="1027361"/>
    <lineage>
        <taxon>Eukaryota</taxon>
        <taxon>Sar</taxon>
        <taxon>Stramenopiles</taxon>
        <taxon>Ochrophyta</taxon>
        <taxon>Eustigmatophyceae</taxon>
        <taxon>Eustigmatales</taxon>
        <taxon>Monodopsidaceae</taxon>
        <taxon>Microchloropsis</taxon>
        <taxon>Microchloropsis salina</taxon>
    </lineage>
</organism>
<reference evidence="2 3" key="1">
    <citation type="submission" date="2019-01" db="EMBL/GenBank/DDBJ databases">
        <title>Nuclear Genome Assembly of the Microalgal Biofuel strain Nannochloropsis salina CCMP1776.</title>
        <authorList>
            <person name="Hovde B."/>
        </authorList>
    </citation>
    <scope>NUCLEOTIDE SEQUENCE [LARGE SCALE GENOMIC DNA]</scope>
    <source>
        <strain evidence="2 3">CCMP1776</strain>
    </source>
</reference>
<evidence type="ECO:0000313" key="3">
    <source>
        <dbReference type="Proteomes" id="UP000355283"/>
    </source>
</evidence>
<dbReference type="InterPro" id="IPR036065">
    <property type="entry name" value="BolA-like_sf"/>
</dbReference>
<gene>
    <name evidence="2" type="ORF">NSK_000596</name>
</gene>
<dbReference type="PANTHER" id="PTHR46230">
    <property type="match status" value="1"/>
</dbReference>
<comment type="caution">
    <text evidence="2">The sequence shown here is derived from an EMBL/GenBank/DDBJ whole genome shotgun (WGS) entry which is preliminary data.</text>
</comment>
<dbReference type="InterPro" id="IPR003808">
    <property type="entry name" value="Fe-S_metab-assoc_dom"/>
</dbReference>
<dbReference type="Gene3D" id="3.90.1010.10">
    <property type="match status" value="1"/>
</dbReference>
<proteinExistence type="predicted"/>
<evidence type="ECO:0000313" key="2">
    <source>
        <dbReference type="EMBL" id="TFJ88247.1"/>
    </source>
</evidence>
<dbReference type="SUPFAM" id="SSF82649">
    <property type="entry name" value="SufE/NifU"/>
    <property type="match status" value="1"/>
</dbReference>